<dbReference type="AlphaFoldDB" id="A0A8D8IPC6"/>
<name>A0A8D8IPC6_CULPI</name>
<dbReference type="EMBL" id="HBUE01254686">
    <property type="protein sequence ID" value="CAG6555857.1"/>
    <property type="molecule type" value="Transcribed_RNA"/>
</dbReference>
<accession>A0A8D8IPC6</accession>
<proteinExistence type="predicted"/>
<organism evidence="1">
    <name type="scientific">Culex pipiens</name>
    <name type="common">House mosquito</name>
    <dbReference type="NCBI Taxonomy" id="7175"/>
    <lineage>
        <taxon>Eukaryota</taxon>
        <taxon>Metazoa</taxon>
        <taxon>Ecdysozoa</taxon>
        <taxon>Arthropoda</taxon>
        <taxon>Hexapoda</taxon>
        <taxon>Insecta</taxon>
        <taxon>Pterygota</taxon>
        <taxon>Neoptera</taxon>
        <taxon>Endopterygota</taxon>
        <taxon>Diptera</taxon>
        <taxon>Nematocera</taxon>
        <taxon>Culicoidea</taxon>
        <taxon>Culicidae</taxon>
        <taxon>Culicinae</taxon>
        <taxon>Culicini</taxon>
        <taxon>Culex</taxon>
        <taxon>Culex</taxon>
    </lineage>
</organism>
<protein>
    <submittedName>
        <fullName evidence="1">(northern house mosquito) hypothetical protein</fullName>
    </submittedName>
</protein>
<dbReference type="EMBL" id="HBUE01149709">
    <property type="protein sequence ID" value="CAG6504581.1"/>
    <property type="molecule type" value="Transcribed_RNA"/>
</dbReference>
<reference evidence="1" key="1">
    <citation type="submission" date="2021-05" db="EMBL/GenBank/DDBJ databases">
        <authorList>
            <person name="Alioto T."/>
            <person name="Alioto T."/>
            <person name="Gomez Garrido J."/>
        </authorList>
    </citation>
    <scope>NUCLEOTIDE SEQUENCE</scope>
</reference>
<sequence length="281" mass="32858">MRSDNVLLEISFGREGLWAGRAGMASIVAHIALQNRWYHLFSGRFVCQISRHQFDGNNILRLFRLINPRFVLRILIIKKQTRINSNLHLGYAILFDSNIICRLDHRRRRCRAVIVSSYRNWQHGRFDRHSSGTQVHTTRSATPTKLKKRLLSNVGLQQLDEITVVQQVMVGQNLPKGGIFQPLNQHFKRRPRIMIRPLEGLQNQFEQLLVLDQQAQLEITVRNDRDFRLDQLHHLHVRRRGDPLGRAGHLIVHGQLESVEVDLLWNHARRHYRRLSDSNGG</sequence>
<evidence type="ECO:0000313" key="1">
    <source>
        <dbReference type="EMBL" id="CAG6555857.1"/>
    </source>
</evidence>